<sequence>MVSCYHGILEDQSSSRRSPGGQQNPEAELESKREMLEGQLVPCVGAVDQFPKSLGSVVALQTSFHDLRPALAVRQLA</sequence>
<evidence type="ECO:0000256" key="1">
    <source>
        <dbReference type="SAM" id="MobiDB-lite"/>
    </source>
</evidence>
<proteinExistence type="predicted"/>
<dbReference type="Proteomes" id="UP001454036">
    <property type="component" value="Unassembled WGS sequence"/>
</dbReference>
<gene>
    <name evidence="2" type="ORF">LIER_04102</name>
</gene>
<dbReference type="AlphaFoldDB" id="A0AAV3NVI2"/>
<evidence type="ECO:0000313" key="3">
    <source>
        <dbReference type="Proteomes" id="UP001454036"/>
    </source>
</evidence>
<reference evidence="2 3" key="1">
    <citation type="submission" date="2024-01" db="EMBL/GenBank/DDBJ databases">
        <title>The complete chloroplast genome sequence of Lithospermum erythrorhizon: insights into the phylogenetic relationship among Boraginaceae species and the maternal lineages of purple gromwells.</title>
        <authorList>
            <person name="Okada T."/>
            <person name="Watanabe K."/>
        </authorList>
    </citation>
    <scope>NUCLEOTIDE SEQUENCE [LARGE SCALE GENOMIC DNA]</scope>
</reference>
<name>A0AAV3NVI2_LITER</name>
<comment type="caution">
    <text evidence="2">The sequence shown here is derived from an EMBL/GenBank/DDBJ whole genome shotgun (WGS) entry which is preliminary data.</text>
</comment>
<keyword evidence="3" id="KW-1185">Reference proteome</keyword>
<organism evidence="2 3">
    <name type="scientific">Lithospermum erythrorhizon</name>
    <name type="common">Purple gromwell</name>
    <name type="synonym">Lithospermum officinale var. erythrorhizon</name>
    <dbReference type="NCBI Taxonomy" id="34254"/>
    <lineage>
        <taxon>Eukaryota</taxon>
        <taxon>Viridiplantae</taxon>
        <taxon>Streptophyta</taxon>
        <taxon>Embryophyta</taxon>
        <taxon>Tracheophyta</taxon>
        <taxon>Spermatophyta</taxon>
        <taxon>Magnoliopsida</taxon>
        <taxon>eudicotyledons</taxon>
        <taxon>Gunneridae</taxon>
        <taxon>Pentapetalae</taxon>
        <taxon>asterids</taxon>
        <taxon>lamiids</taxon>
        <taxon>Boraginales</taxon>
        <taxon>Boraginaceae</taxon>
        <taxon>Boraginoideae</taxon>
        <taxon>Lithospermeae</taxon>
        <taxon>Lithospermum</taxon>
    </lineage>
</organism>
<protein>
    <submittedName>
        <fullName evidence="2">Uncharacterized protein</fullName>
    </submittedName>
</protein>
<accession>A0AAV3NVI2</accession>
<evidence type="ECO:0000313" key="2">
    <source>
        <dbReference type="EMBL" id="GAA0143410.1"/>
    </source>
</evidence>
<feature type="region of interest" description="Disordered" evidence="1">
    <location>
        <begin position="1"/>
        <end position="30"/>
    </location>
</feature>
<dbReference type="EMBL" id="BAABME010000514">
    <property type="protein sequence ID" value="GAA0143410.1"/>
    <property type="molecule type" value="Genomic_DNA"/>
</dbReference>